<gene>
    <name evidence="1" type="ORF">K469DRAFT_690701</name>
</gene>
<evidence type="ECO:0000313" key="1">
    <source>
        <dbReference type="EMBL" id="KAF2182581.1"/>
    </source>
</evidence>
<reference evidence="1" key="1">
    <citation type="journal article" date="2020" name="Stud. Mycol.">
        <title>101 Dothideomycetes genomes: a test case for predicting lifestyles and emergence of pathogens.</title>
        <authorList>
            <person name="Haridas S."/>
            <person name="Albert R."/>
            <person name="Binder M."/>
            <person name="Bloem J."/>
            <person name="Labutti K."/>
            <person name="Salamov A."/>
            <person name="Andreopoulos B."/>
            <person name="Baker S."/>
            <person name="Barry K."/>
            <person name="Bills G."/>
            <person name="Bluhm B."/>
            <person name="Cannon C."/>
            <person name="Castanera R."/>
            <person name="Culley D."/>
            <person name="Daum C."/>
            <person name="Ezra D."/>
            <person name="Gonzalez J."/>
            <person name="Henrissat B."/>
            <person name="Kuo A."/>
            <person name="Liang C."/>
            <person name="Lipzen A."/>
            <person name="Lutzoni F."/>
            <person name="Magnuson J."/>
            <person name="Mondo S."/>
            <person name="Nolan M."/>
            <person name="Ohm R."/>
            <person name="Pangilinan J."/>
            <person name="Park H.-J."/>
            <person name="Ramirez L."/>
            <person name="Alfaro M."/>
            <person name="Sun H."/>
            <person name="Tritt A."/>
            <person name="Yoshinaga Y."/>
            <person name="Zwiers L.-H."/>
            <person name="Turgeon B."/>
            <person name="Goodwin S."/>
            <person name="Spatafora J."/>
            <person name="Crous P."/>
            <person name="Grigoriev I."/>
        </authorList>
    </citation>
    <scope>NUCLEOTIDE SEQUENCE</scope>
    <source>
        <strain evidence="1">CBS 207.26</strain>
    </source>
</reference>
<dbReference type="EMBL" id="ML994647">
    <property type="protein sequence ID" value="KAF2182581.1"/>
    <property type="molecule type" value="Genomic_DNA"/>
</dbReference>
<dbReference type="Proteomes" id="UP000800200">
    <property type="component" value="Unassembled WGS sequence"/>
</dbReference>
<accession>A0A6A6DSK4</accession>
<proteinExistence type="predicted"/>
<protein>
    <submittedName>
        <fullName evidence="1">Uncharacterized protein</fullName>
    </submittedName>
</protein>
<dbReference type="OrthoDB" id="3796964at2759"/>
<organism evidence="1 2">
    <name type="scientific">Zopfia rhizophila CBS 207.26</name>
    <dbReference type="NCBI Taxonomy" id="1314779"/>
    <lineage>
        <taxon>Eukaryota</taxon>
        <taxon>Fungi</taxon>
        <taxon>Dikarya</taxon>
        <taxon>Ascomycota</taxon>
        <taxon>Pezizomycotina</taxon>
        <taxon>Dothideomycetes</taxon>
        <taxon>Dothideomycetes incertae sedis</taxon>
        <taxon>Zopfiaceae</taxon>
        <taxon>Zopfia</taxon>
    </lineage>
</organism>
<sequence length="205" mass="23781">MINLVEVARNKVRTVCAGCSSVIPIFGNLIQYEALHLARQCIAYFDRPKKYLNDTHLNAVEIFRRNKKQLGRRIGWIDGSRAMSKERLMDILMILNDIFFFGAIRLFEFEWAPKLAAERTIDPDEYDENPWEGNSKGRKLVRLSSLLQEALHEFLELYTCGTCETFKSNIGRDGHGRAWQSVTAKLEEFVPQLLSFEWFLGEMRA</sequence>
<keyword evidence="2" id="KW-1185">Reference proteome</keyword>
<evidence type="ECO:0000313" key="2">
    <source>
        <dbReference type="Proteomes" id="UP000800200"/>
    </source>
</evidence>
<dbReference type="AlphaFoldDB" id="A0A6A6DSK4"/>
<name>A0A6A6DSK4_9PEZI</name>